<dbReference type="EC" id="3.6.1.27" evidence="3 14"/>
<feature type="transmembrane region" description="Helical" evidence="14">
    <location>
        <begin position="106"/>
        <end position="128"/>
    </location>
</feature>
<evidence type="ECO:0000256" key="9">
    <source>
        <dbReference type="ARBA" id="ARBA00023136"/>
    </source>
</evidence>
<feature type="transmembrane region" description="Helical" evidence="14">
    <location>
        <begin position="188"/>
        <end position="206"/>
    </location>
</feature>
<dbReference type="HAMAP" id="MF_01006">
    <property type="entry name" value="Undec_diphosphatase"/>
    <property type="match status" value="1"/>
</dbReference>
<evidence type="ECO:0000256" key="10">
    <source>
        <dbReference type="ARBA" id="ARBA00023251"/>
    </source>
</evidence>
<reference evidence="15 16" key="1">
    <citation type="submission" date="2018-08" db="EMBL/GenBank/DDBJ databases">
        <title>Neisseria zalophi ATCC BAA-2455 complete genome.</title>
        <authorList>
            <person name="Veseli I.A."/>
            <person name="Buttler R."/>
            <person name="Mascarenhas dos Santos A.C."/>
            <person name="Pombert J.-F."/>
        </authorList>
    </citation>
    <scope>NUCLEOTIDE SEQUENCE [LARGE SCALE GENOMIC DNA]</scope>
    <source>
        <strain evidence="15 16">ATCC BAA-2455</strain>
    </source>
</reference>
<dbReference type="Proteomes" id="UP000325713">
    <property type="component" value="Chromosome"/>
</dbReference>
<keyword evidence="14" id="KW-0133">Cell shape</keyword>
<comment type="miscellaneous">
    <text evidence="14">Bacitracin is thought to be involved in the inhibition of peptidoglycan synthesis by sequestering undecaprenyl diphosphate, thereby reducing the pool of lipid carrier available.</text>
</comment>
<organism evidence="15 16">
    <name type="scientific">Neisseria zalophi</name>
    <dbReference type="NCBI Taxonomy" id="640030"/>
    <lineage>
        <taxon>Bacteria</taxon>
        <taxon>Pseudomonadati</taxon>
        <taxon>Pseudomonadota</taxon>
        <taxon>Betaproteobacteria</taxon>
        <taxon>Neisseriales</taxon>
        <taxon>Neisseriaceae</taxon>
        <taxon>Neisseria</taxon>
    </lineage>
</organism>
<keyword evidence="10 14" id="KW-0046">Antibiotic resistance</keyword>
<gene>
    <name evidence="14" type="primary">uppP</name>
    <name evidence="15" type="ORF">D0T92_10950</name>
</gene>
<feature type="transmembrane region" description="Helical" evidence="14">
    <location>
        <begin position="149"/>
        <end position="168"/>
    </location>
</feature>
<keyword evidence="14" id="KW-0573">Peptidoglycan synthesis</keyword>
<dbReference type="AlphaFoldDB" id="A0A5J6Q1Z0"/>
<evidence type="ECO:0000256" key="3">
    <source>
        <dbReference type="ARBA" id="ARBA00012374"/>
    </source>
</evidence>
<keyword evidence="14" id="KW-0961">Cell wall biogenesis/degradation</keyword>
<dbReference type="RefSeq" id="WP_151052804.1">
    <property type="nucleotide sequence ID" value="NZ_CP031700.1"/>
</dbReference>
<dbReference type="KEGG" id="nzl:D0T92_10950"/>
<name>A0A5J6Q1Z0_9NEIS</name>
<dbReference type="GO" id="GO:0008360">
    <property type="term" value="P:regulation of cell shape"/>
    <property type="evidence" value="ECO:0007669"/>
    <property type="project" value="UniProtKB-KW"/>
</dbReference>
<keyword evidence="7 14" id="KW-0378">Hydrolase</keyword>
<evidence type="ECO:0000256" key="5">
    <source>
        <dbReference type="ARBA" id="ARBA00022475"/>
    </source>
</evidence>
<evidence type="ECO:0000313" key="16">
    <source>
        <dbReference type="Proteomes" id="UP000325713"/>
    </source>
</evidence>
<dbReference type="EMBL" id="CP031700">
    <property type="protein sequence ID" value="QEY26997.1"/>
    <property type="molecule type" value="Genomic_DNA"/>
</dbReference>
<evidence type="ECO:0000256" key="7">
    <source>
        <dbReference type="ARBA" id="ARBA00022801"/>
    </source>
</evidence>
<dbReference type="NCBIfam" id="NF001389">
    <property type="entry name" value="PRK00281.1-2"/>
    <property type="match status" value="1"/>
</dbReference>
<comment type="similarity">
    <text evidence="2 14">Belongs to the UppP family.</text>
</comment>
<evidence type="ECO:0000256" key="2">
    <source>
        <dbReference type="ARBA" id="ARBA00010621"/>
    </source>
</evidence>
<dbReference type="OrthoDB" id="9808289at2"/>
<dbReference type="GO" id="GO:0071555">
    <property type="term" value="P:cell wall organization"/>
    <property type="evidence" value="ECO:0007669"/>
    <property type="project" value="UniProtKB-KW"/>
</dbReference>
<feature type="transmembrane region" description="Helical" evidence="14">
    <location>
        <begin position="251"/>
        <end position="272"/>
    </location>
</feature>
<evidence type="ECO:0000256" key="4">
    <source>
        <dbReference type="ARBA" id="ARBA00021581"/>
    </source>
</evidence>
<protein>
    <recommendedName>
        <fullName evidence="4 14">Undecaprenyl-diphosphatase</fullName>
        <ecNumber evidence="3 14">3.6.1.27</ecNumber>
    </recommendedName>
    <alternativeName>
        <fullName evidence="12 14">Bacitracin resistance protein</fullName>
    </alternativeName>
    <alternativeName>
        <fullName evidence="11 14">Undecaprenyl pyrophosphate phosphatase</fullName>
    </alternativeName>
</protein>
<dbReference type="GO" id="GO:0009252">
    <property type="term" value="P:peptidoglycan biosynthetic process"/>
    <property type="evidence" value="ECO:0007669"/>
    <property type="project" value="UniProtKB-KW"/>
</dbReference>
<dbReference type="InterPro" id="IPR003824">
    <property type="entry name" value="UppP"/>
</dbReference>
<sequence length="275" mass="30405">MDILLSLKALILGIIEGLTEFLPISSTGHLIVVGDLLDFRSNGKVFEIAIQLGAVLAVIFEYRQRFKHVLTHVGKDAEVNRFVVNLGVAFIPAAVVGLLFSKQIKLYLFNPISVATALVVGGFIILWVENRQKSIPPRVNRVDDMRMRDALVVGLAQICALIPGTSRSGSTIMGGMIWGLERKVATEFSFFLAVPVMIAATFYDVLKNYELFTLQDIGLIVIGFVSAFIAGLLAVKALLKFVASKNYVPFAYYRIIFGGLILISWQMGWISWTEM</sequence>
<evidence type="ECO:0000256" key="8">
    <source>
        <dbReference type="ARBA" id="ARBA00022989"/>
    </source>
</evidence>
<comment type="subcellular location">
    <subcellularLocation>
        <location evidence="1 14">Cell membrane</location>
        <topology evidence="1 14">Multi-pass membrane protein</topology>
    </subcellularLocation>
</comment>
<keyword evidence="8 14" id="KW-1133">Transmembrane helix</keyword>
<feature type="transmembrane region" description="Helical" evidence="14">
    <location>
        <begin position="218"/>
        <end position="239"/>
    </location>
</feature>
<accession>A0A5J6Q1Z0</accession>
<dbReference type="NCBIfam" id="TIGR00753">
    <property type="entry name" value="undec_PP_bacA"/>
    <property type="match status" value="1"/>
</dbReference>
<dbReference type="NCBIfam" id="NF001390">
    <property type="entry name" value="PRK00281.1-4"/>
    <property type="match status" value="1"/>
</dbReference>
<keyword evidence="16" id="KW-1185">Reference proteome</keyword>
<evidence type="ECO:0000256" key="1">
    <source>
        <dbReference type="ARBA" id="ARBA00004651"/>
    </source>
</evidence>
<evidence type="ECO:0000256" key="13">
    <source>
        <dbReference type="ARBA" id="ARBA00047594"/>
    </source>
</evidence>
<dbReference type="GO" id="GO:0050380">
    <property type="term" value="F:undecaprenyl-diphosphatase activity"/>
    <property type="evidence" value="ECO:0007669"/>
    <property type="project" value="UniProtKB-UniRule"/>
</dbReference>
<keyword evidence="9 14" id="KW-0472">Membrane</keyword>
<evidence type="ECO:0000313" key="15">
    <source>
        <dbReference type="EMBL" id="QEY26997.1"/>
    </source>
</evidence>
<keyword evidence="5 14" id="KW-1003">Cell membrane</keyword>
<dbReference type="PANTHER" id="PTHR30622">
    <property type="entry name" value="UNDECAPRENYL-DIPHOSPHATASE"/>
    <property type="match status" value="1"/>
</dbReference>
<dbReference type="Pfam" id="PF02673">
    <property type="entry name" value="BacA"/>
    <property type="match status" value="1"/>
</dbReference>
<dbReference type="GO" id="GO:0046677">
    <property type="term" value="P:response to antibiotic"/>
    <property type="evidence" value="ECO:0007669"/>
    <property type="project" value="UniProtKB-UniRule"/>
</dbReference>
<evidence type="ECO:0000256" key="6">
    <source>
        <dbReference type="ARBA" id="ARBA00022692"/>
    </source>
</evidence>
<dbReference type="GO" id="GO:0005886">
    <property type="term" value="C:plasma membrane"/>
    <property type="evidence" value="ECO:0007669"/>
    <property type="project" value="UniProtKB-SubCell"/>
</dbReference>
<evidence type="ECO:0000256" key="12">
    <source>
        <dbReference type="ARBA" id="ARBA00032932"/>
    </source>
</evidence>
<dbReference type="PANTHER" id="PTHR30622:SF3">
    <property type="entry name" value="UNDECAPRENYL-DIPHOSPHATASE"/>
    <property type="match status" value="1"/>
</dbReference>
<comment type="function">
    <text evidence="14">Catalyzes the dephosphorylation of undecaprenyl diphosphate (UPP). Confers resistance to bacitracin.</text>
</comment>
<feature type="transmembrane region" description="Helical" evidence="14">
    <location>
        <begin position="82"/>
        <end position="100"/>
    </location>
</feature>
<feature type="transmembrane region" description="Helical" evidence="14">
    <location>
        <begin position="45"/>
        <end position="62"/>
    </location>
</feature>
<evidence type="ECO:0000256" key="11">
    <source>
        <dbReference type="ARBA" id="ARBA00032707"/>
    </source>
</evidence>
<evidence type="ECO:0000256" key="14">
    <source>
        <dbReference type="HAMAP-Rule" id="MF_01006"/>
    </source>
</evidence>
<comment type="catalytic activity">
    <reaction evidence="13 14">
        <text>di-trans,octa-cis-undecaprenyl diphosphate + H2O = di-trans,octa-cis-undecaprenyl phosphate + phosphate + H(+)</text>
        <dbReference type="Rhea" id="RHEA:28094"/>
        <dbReference type="ChEBI" id="CHEBI:15377"/>
        <dbReference type="ChEBI" id="CHEBI:15378"/>
        <dbReference type="ChEBI" id="CHEBI:43474"/>
        <dbReference type="ChEBI" id="CHEBI:58405"/>
        <dbReference type="ChEBI" id="CHEBI:60392"/>
        <dbReference type="EC" id="3.6.1.27"/>
    </reaction>
</comment>
<proteinExistence type="inferred from homology"/>
<keyword evidence="6 14" id="KW-0812">Transmembrane</keyword>